<sequence>MLAFDGPSGAGKSTAALEALSLLGSRAALVTTDAFATWASPVSWWPELVSGVLEPLAAGRSGSYRRMDWSTGVPRPGARVAVEVPEVLVLEGVSCGRRSVRPLLSLLCWVEGGTEAGRLAAAVARDGEAQRAELRKWQLFERGWFAVDGTRDAAAVRLPGTAGADQPKH</sequence>
<accession>A0A1H8YLL4</accession>
<name>A0A1H8YLL4_9PSEU</name>
<dbReference type="STRING" id="394193.SAMN04489732_12389"/>
<keyword evidence="2" id="KW-1185">Reference proteome</keyword>
<organism evidence="1 2">
    <name type="scientific">Amycolatopsis saalfeldensis</name>
    <dbReference type="NCBI Taxonomy" id="394193"/>
    <lineage>
        <taxon>Bacteria</taxon>
        <taxon>Bacillati</taxon>
        <taxon>Actinomycetota</taxon>
        <taxon>Actinomycetes</taxon>
        <taxon>Pseudonocardiales</taxon>
        <taxon>Pseudonocardiaceae</taxon>
        <taxon>Amycolatopsis</taxon>
    </lineage>
</organism>
<evidence type="ECO:0000313" key="1">
    <source>
        <dbReference type="EMBL" id="SEP52963.1"/>
    </source>
</evidence>
<dbReference type="Gene3D" id="3.40.50.300">
    <property type="entry name" value="P-loop containing nucleotide triphosphate hydrolases"/>
    <property type="match status" value="1"/>
</dbReference>
<evidence type="ECO:0000313" key="2">
    <source>
        <dbReference type="Proteomes" id="UP000198582"/>
    </source>
</evidence>
<dbReference type="RefSeq" id="WP_245787702.1">
    <property type="nucleotide sequence ID" value="NZ_FOEF01000023.1"/>
</dbReference>
<protein>
    <recommendedName>
        <fullName evidence="3">Uridine kinase</fullName>
    </recommendedName>
</protein>
<evidence type="ECO:0008006" key="3">
    <source>
        <dbReference type="Google" id="ProtNLM"/>
    </source>
</evidence>
<dbReference type="Proteomes" id="UP000198582">
    <property type="component" value="Unassembled WGS sequence"/>
</dbReference>
<dbReference type="SUPFAM" id="SSF52540">
    <property type="entry name" value="P-loop containing nucleoside triphosphate hydrolases"/>
    <property type="match status" value="1"/>
</dbReference>
<reference evidence="1 2" key="1">
    <citation type="submission" date="2016-10" db="EMBL/GenBank/DDBJ databases">
        <authorList>
            <person name="de Groot N.N."/>
        </authorList>
    </citation>
    <scope>NUCLEOTIDE SEQUENCE [LARGE SCALE GENOMIC DNA]</scope>
    <source>
        <strain evidence="1 2">DSM 44993</strain>
    </source>
</reference>
<dbReference type="EMBL" id="FOEF01000023">
    <property type="protein sequence ID" value="SEP52963.1"/>
    <property type="molecule type" value="Genomic_DNA"/>
</dbReference>
<dbReference type="AlphaFoldDB" id="A0A1H8YLL4"/>
<gene>
    <name evidence="1" type="ORF">SAMN04489732_12389</name>
</gene>
<proteinExistence type="predicted"/>
<dbReference type="InterPro" id="IPR027417">
    <property type="entry name" value="P-loop_NTPase"/>
</dbReference>